<evidence type="ECO:0000313" key="2">
    <source>
        <dbReference type="Proteomes" id="UP001218188"/>
    </source>
</evidence>
<dbReference type="EMBL" id="JARJCM010000123">
    <property type="protein sequence ID" value="KAJ7027556.1"/>
    <property type="molecule type" value="Genomic_DNA"/>
</dbReference>
<name>A0AAD6SGH5_9AGAR</name>
<dbReference type="Proteomes" id="UP001218188">
    <property type="component" value="Unassembled WGS sequence"/>
</dbReference>
<reference evidence="1" key="1">
    <citation type="submission" date="2023-03" db="EMBL/GenBank/DDBJ databases">
        <title>Massive genome expansion in bonnet fungi (Mycena s.s.) driven by repeated elements and novel gene families across ecological guilds.</title>
        <authorList>
            <consortium name="Lawrence Berkeley National Laboratory"/>
            <person name="Harder C.B."/>
            <person name="Miyauchi S."/>
            <person name="Viragh M."/>
            <person name="Kuo A."/>
            <person name="Thoen E."/>
            <person name="Andreopoulos B."/>
            <person name="Lu D."/>
            <person name="Skrede I."/>
            <person name="Drula E."/>
            <person name="Henrissat B."/>
            <person name="Morin E."/>
            <person name="Kohler A."/>
            <person name="Barry K."/>
            <person name="LaButti K."/>
            <person name="Morin E."/>
            <person name="Salamov A."/>
            <person name="Lipzen A."/>
            <person name="Mereny Z."/>
            <person name="Hegedus B."/>
            <person name="Baldrian P."/>
            <person name="Stursova M."/>
            <person name="Weitz H."/>
            <person name="Taylor A."/>
            <person name="Grigoriev I.V."/>
            <person name="Nagy L.G."/>
            <person name="Martin F."/>
            <person name="Kauserud H."/>
        </authorList>
    </citation>
    <scope>NUCLEOTIDE SEQUENCE</scope>
    <source>
        <strain evidence="1">CBHHK200</strain>
    </source>
</reference>
<protein>
    <submittedName>
        <fullName evidence="1">Uncharacterized protein</fullName>
    </submittedName>
</protein>
<accession>A0AAD6SGH5</accession>
<sequence length="128" mass="13835">MDFPAIRSEGGLPGFKSAGIVAFIRKRLVDLGEDSLPPAVDNPDDVKAQRTLGEEDIDEANTFKSLPAAKFEYRELSEPGYILDKFSLLDVDLGSSVQTMSSPSRVVEEDARAKLVAFSCVPTATSPN</sequence>
<evidence type="ECO:0000313" key="1">
    <source>
        <dbReference type="EMBL" id="KAJ7027556.1"/>
    </source>
</evidence>
<dbReference type="AlphaFoldDB" id="A0AAD6SGH5"/>
<organism evidence="1 2">
    <name type="scientific">Mycena alexandri</name>
    <dbReference type="NCBI Taxonomy" id="1745969"/>
    <lineage>
        <taxon>Eukaryota</taxon>
        <taxon>Fungi</taxon>
        <taxon>Dikarya</taxon>
        <taxon>Basidiomycota</taxon>
        <taxon>Agaricomycotina</taxon>
        <taxon>Agaricomycetes</taxon>
        <taxon>Agaricomycetidae</taxon>
        <taxon>Agaricales</taxon>
        <taxon>Marasmiineae</taxon>
        <taxon>Mycenaceae</taxon>
        <taxon>Mycena</taxon>
    </lineage>
</organism>
<keyword evidence="2" id="KW-1185">Reference proteome</keyword>
<comment type="caution">
    <text evidence="1">The sequence shown here is derived from an EMBL/GenBank/DDBJ whole genome shotgun (WGS) entry which is preliminary data.</text>
</comment>
<gene>
    <name evidence="1" type="ORF">C8F04DRAFT_1266946</name>
</gene>
<proteinExistence type="predicted"/>